<feature type="domain" description="CAAX prenyl protease 2/Lysostaphin resistance protein A-like" evidence="3">
    <location>
        <begin position="115"/>
        <end position="216"/>
    </location>
</feature>
<evidence type="ECO:0000259" key="3">
    <source>
        <dbReference type="Pfam" id="PF02517"/>
    </source>
</evidence>
<dbReference type="Proteomes" id="UP000051679">
    <property type="component" value="Unassembled WGS sequence"/>
</dbReference>
<name>A0A0R1ZWB7_9LACO</name>
<keyword evidence="2" id="KW-1133">Transmembrane helix</keyword>
<dbReference type="InterPro" id="IPR003675">
    <property type="entry name" value="Rce1/LyrA-like_dom"/>
</dbReference>
<dbReference type="OrthoDB" id="2003211at2"/>
<dbReference type="Pfam" id="PF02517">
    <property type="entry name" value="Rce1-like"/>
    <property type="match status" value="1"/>
</dbReference>
<dbReference type="PANTHER" id="PTHR36435">
    <property type="entry name" value="SLR1288 PROTEIN"/>
    <property type="match status" value="1"/>
</dbReference>
<evidence type="ECO:0000256" key="2">
    <source>
        <dbReference type="SAM" id="Phobius"/>
    </source>
</evidence>
<feature type="transmembrane region" description="Helical" evidence="2">
    <location>
        <begin position="12"/>
        <end position="34"/>
    </location>
</feature>
<dbReference type="InterPro" id="IPR052710">
    <property type="entry name" value="CAAX_protease"/>
</dbReference>
<keyword evidence="2" id="KW-0812">Transmembrane</keyword>
<keyword evidence="5" id="KW-1185">Reference proteome</keyword>
<feature type="transmembrane region" description="Helical" evidence="2">
    <location>
        <begin position="46"/>
        <end position="65"/>
    </location>
</feature>
<gene>
    <name evidence="4" type="ORF">FC18_GL001379</name>
</gene>
<evidence type="ECO:0000256" key="1">
    <source>
        <dbReference type="ARBA" id="ARBA00009067"/>
    </source>
</evidence>
<feature type="transmembrane region" description="Helical" evidence="2">
    <location>
        <begin position="77"/>
        <end position="98"/>
    </location>
</feature>
<keyword evidence="2" id="KW-0472">Membrane</keyword>
<organism evidence="4 5">
    <name type="scientific">Lacticaseibacillus sharpeae JCM 1186 = DSM 20505</name>
    <dbReference type="NCBI Taxonomy" id="1291052"/>
    <lineage>
        <taxon>Bacteria</taxon>
        <taxon>Bacillati</taxon>
        <taxon>Bacillota</taxon>
        <taxon>Bacilli</taxon>
        <taxon>Lactobacillales</taxon>
        <taxon>Lactobacillaceae</taxon>
        <taxon>Lacticaseibacillus</taxon>
    </lineage>
</organism>
<dbReference type="RefSeq" id="WP_054679218.1">
    <property type="nucleotide sequence ID" value="NZ_AYYO01000023.1"/>
</dbReference>
<comment type="caution">
    <text evidence="4">The sequence shown here is derived from an EMBL/GenBank/DDBJ whole genome shotgun (WGS) entry which is preliminary data.</text>
</comment>
<feature type="transmembrane region" description="Helical" evidence="2">
    <location>
        <begin position="150"/>
        <end position="169"/>
    </location>
</feature>
<proteinExistence type="inferred from homology"/>
<sequence>METLKHKWHLNNWQTVLVAFGSCLLWLACGYYLPLAVHIHVSEWRIGISLATPVLAVLLALLWHYKLGVRYPIRIKGLLVGLLMGWPFIWQAITYLPWTKALYTIYDWQTYRPMFMLVVLESLLTGIEEELLFRGTLMGLLKKAFADRKHANLLVIGLSAVFFGLLHLTNMTADIGSNQQVIQEALSAVAFGIFMGTIYLLTNNLLPVILLHTMQDIQPLNTILCRHESAVKNYSFDWSGIISGLLLIVLAIALSACYWWLSSYLKKRRLRAAVK</sequence>
<dbReference type="PROSITE" id="PS51257">
    <property type="entry name" value="PROKAR_LIPOPROTEIN"/>
    <property type="match status" value="1"/>
</dbReference>
<dbReference type="AlphaFoldDB" id="A0A0R1ZWB7"/>
<dbReference type="PATRIC" id="fig|1291052.5.peg.1398"/>
<feature type="transmembrane region" description="Helical" evidence="2">
    <location>
        <begin position="238"/>
        <end position="261"/>
    </location>
</feature>
<dbReference type="GO" id="GO:0080120">
    <property type="term" value="P:CAAX-box protein maturation"/>
    <property type="evidence" value="ECO:0007669"/>
    <property type="project" value="UniProtKB-ARBA"/>
</dbReference>
<evidence type="ECO:0000313" key="5">
    <source>
        <dbReference type="Proteomes" id="UP000051679"/>
    </source>
</evidence>
<dbReference type="STRING" id="1291052.FC18_GL001379"/>
<dbReference type="PANTHER" id="PTHR36435:SF1">
    <property type="entry name" value="CAAX AMINO TERMINAL PROTEASE FAMILY PROTEIN"/>
    <property type="match status" value="1"/>
</dbReference>
<feature type="transmembrane region" description="Helical" evidence="2">
    <location>
        <begin position="181"/>
        <end position="201"/>
    </location>
</feature>
<dbReference type="GO" id="GO:0004175">
    <property type="term" value="F:endopeptidase activity"/>
    <property type="evidence" value="ECO:0007669"/>
    <property type="project" value="UniProtKB-ARBA"/>
</dbReference>
<protein>
    <recommendedName>
        <fullName evidence="3">CAAX prenyl protease 2/Lysostaphin resistance protein A-like domain-containing protein</fullName>
    </recommendedName>
</protein>
<evidence type="ECO:0000313" key="4">
    <source>
        <dbReference type="EMBL" id="KRM55347.1"/>
    </source>
</evidence>
<accession>A0A0R1ZWB7</accession>
<reference evidence="4 5" key="1">
    <citation type="journal article" date="2015" name="Genome Announc.">
        <title>Expanding the biotechnology potential of lactobacilli through comparative genomics of 213 strains and associated genera.</title>
        <authorList>
            <person name="Sun Z."/>
            <person name="Harris H.M."/>
            <person name="McCann A."/>
            <person name="Guo C."/>
            <person name="Argimon S."/>
            <person name="Zhang W."/>
            <person name="Yang X."/>
            <person name="Jeffery I.B."/>
            <person name="Cooney J.C."/>
            <person name="Kagawa T.F."/>
            <person name="Liu W."/>
            <person name="Song Y."/>
            <person name="Salvetti E."/>
            <person name="Wrobel A."/>
            <person name="Rasinkangas P."/>
            <person name="Parkhill J."/>
            <person name="Rea M.C."/>
            <person name="O'Sullivan O."/>
            <person name="Ritari J."/>
            <person name="Douillard F.P."/>
            <person name="Paul Ross R."/>
            <person name="Yang R."/>
            <person name="Briner A.E."/>
            <person name="Felis G.E."/>
            <person name="de Vos W.M."/>
            <person name="Barrangou R."/>
            <person name="Klaenhammer T.R."/>
            <person name="Caufield P.W."/>
            <person name="Cui Y."/>
            <person name="Zhang H."/>
            <person name="O'Toole P.W."/>
        </authorList>
    </citation>
    <scope>NUCLEOTIDE SEQUENCE [LARGE SCALE GENOMIC DNA]</scope>
    <source>
        <strain evidence="4 5">DSM 20505</strain>
    </source>
</reference>
<comment type="similarity">
    <text evidence="1">Belongs to the UPF0177 family.</text>
</comment>
<dbReference type="EMBL" id="AYYO01000023">
    <property type="protein sequence ID" value="KRM55347.1"/>
    <property type="molecule type" value="Genomic_DNA"/>
</dbReference>